<proteinExistence type="inferred from homology"/>
<dbReference type="PANTHER" id="PTHR30548">
    <property type="entry name" value="2-HYDROXYGLUTARYL-COA DEHYDRATASE, D-COMPONENT-RELATED"/>
    <property type="match status" value="1"/>
</dbReference>
<comment type="similarity">
    <text evidence="1">Belongs to the FldB/FldC dehydratase alpha/beta subunit family.</text>
</comment>
<accession>A0A212IZJ3</accession>
<protein>
    <submittedName>
        <fullName evidence="2">Putative 2-hydroxyglutaryl-CoA dehydratase (HgdB-like)</fullName>
    </submittedName>
</protein>
<sequence length="379" mass="41964">MKCASFDRIITAFEKNALAVQEAKREGKKVVGQYCLYSPSEIAVAAGAIPVSLCGTRNDSIPAAEEMLPRALCPLIKSSFGFALKDSCPYLSAADVVVADTTCDGKKKMYELLAAYKPVFLLQLPQVQNDDALAYWRHQFELLIAYLEKEFDVSITEQKLRDAIKLMNRERLALKAVMDLAKRKPSPITGMELLEIGFKTSFFPDKEKGISMMLELAEELGKMADAGQAGVAASAPRILLTGVPVGMGSHKVVRLIEECGGSVVCLDNCSGYKKTRVMMDEQGDPLTEMARRYLDVPCAVMSPNPRRYEAIKELAADFAVDAVVDLTWQGCQTYAVESSSLKKFVQESLQLPFMQIETDYSETDTEQLKVRIEAFIEML</sequence>
<dbReference type="NCBIfam" id="NF040772">
    <property type="entry name" value="double_cubane"/>
    <property type="match status" value="1"/>
</dbReference>
<dbReference type="Gene3D" id="1.20.1270.370">
    <property type="match status" value="1"/>
</dbReference>
<gene>
    <name evidence="2" type="primary">yjiM</name>
    <name evidence="2" type="ORF">KM92DES2_10281</name>
</gene>
<name>A0A212IZJ3_9BACT</name>
<reference evidence="2" key="1">
    <citation type="submission" date="2016-04" db="EMBL/GenBank/DDBJ databases">
        <authorList>
            <person name="Evans L.H."/>
            <person name="Alamgir A."/>
            <person name="Owens N."/>
            <person name="Weber N.D."/>
            <person name="Virtaneva K."/>
            <person name="Barbian K."/>
            <person name="Babar A."/>
            <person name="Rosenke K."/>
        </authorList>
    </citation>
    <scope>NUCLEOTIDE SEQUENCE</scope>
    <source>
        <strain evidence="2">92-2</strain>
    </source>
</reference>
<dbReference type="InterPro" id="IPR047678">
    <property type="entry name" value="YjiM-like"/>
</dbReference>
<dbReference type="InterPro" id="IPR010327">
    <property type="entry name" value="FldB/FldC_alpha/beta"/>
</dbReference>
<dbReference type="PANTHER" id="PTHR30548:SF6">
    <property type="entry name" value="DEHYDRATASE SUBUNIT YJIM-RELATED"/>
    <property type="match status" value="1"/>
</dbReference>
<organism evidence="2">
    <name type="scientific">uncultured Desulfovibrio sp</name>
    <dbReference type="NCBI Taxonomy" id="167968"/>
    <lineage>
        <taxon>Bacteria</taxon>
        <taxon>Pseudomonadati</taxon>
        <taxon>Thermodesulfobacteriota</taxon>
        <taxon>Desulfovibrionia</taxon>
        <taxon>Desulfovibrionales</taxon>
        <taxon>Desulfovibrionaceae</taxon>
        <taxon>Desulfovibrio</taxon>
        <taxon>environmental samples</taxon>
    </lineage>
</organism>
<dbReference type="AlphaFoldDB" id="A0A212IZJ3"/>
<dbReference type="EMBL" id="FLUP01000001">
    <property type="protein sequence ID" value="SBV92524.1"/>
    <property type="molecule type" value="Genomic_DNA"/>
</dbReference>
<evidence type="ECO:0000256" key="1">
    <source>
        <dbReference type="ARBA" id="ARBA00005806"/>
    </source>
</evidence>
<dbReference type="RefSeq" id="WP_296934957.1">
    <property type="nucleotide sequence ID" value="NZ_LT598928.1"/>
</dbReference>
<dbReference type="Pfam" id="PF06050">
    <property type="entry name" value="HGD-D"/>
    <property type="match status" value="1"/>
</dbReference>
<evidence type="ECO:0000313" key="2">
    <source>
        <dbReference type="EMBL" id="SBV92524.1"/>
    </source>
</evidence>
<dbReference type="Gene3D" id="3.40.50.11890">
    <property type="match status" value="1"/>
</dbReference>
<dbReference type="Gene3D" id="3.40.50.11900">
    <property type="match status" value="1"/>
</dbReference>